<feature type="compositionally biased region" description="Basic and acidic residues" evidence="1">
    <location>
        <begin position="383"/>
        <end position="398"/>
    </location>
</feature>
<proteinExistence type="predicted"/>
<accession>Q5W679</accession>
<gene>
    <name evidence="3" type="ORF">OJ1087_C03.8</name>
    <name evidence="2" type="ORF">OSJNBa0075A10.1</name>
</gene>
<organism evidence="2 4">
    <name type="scientific">Oryza sativa subsp. japonica</name>
    <name type="common">Rice</name>
    <dbReference type="NCBI Taxonomy" id="39947"/>
    <lineage>
        <taxon>Eukaryota</taxon>
        <taxon>Viridiplantae</taxon>
        <taxon>Streptophyta</taxon>
        <taxon>Embryophyta</taxon>
        <taxon>Tracheophyta</taxon>
        <taxon>Spermatophyta</taxon>
        <taxon>Magnoliopsida</taxon>
        <taxon>Liliopsida</taxon>
        <taxon>Poales</taxon>
        <taxon>Poaceae</taxon>
        <taxon>BOP clade</taxon>
        <taxon>Oryzoideae</taxon>
        <taxon>Oryzeae</taxon>
        <taxon>Oryzinae</taxon>
        <taxon>Oryza</taxon>
        <taxon>Oryza sativa</taxon>
    </lineage>
</organism>
<dbReference type="EMBL" id="AC118284">
    <property type="protein sequence ID" value="AAV59320.1"/>
    <property type="molecule type" value="Genomic_DNA"/>
</dbReference>
<evidence type="ECO:0000313" key="3">
    <source>
        <dbReference type="EMBL" id="AAV59320.1"/>
    </source>
</evidence>
<evidence type="ECO:0000313" key="2">
    <source>
        <dbReference type="EMBL" id="AAV44029.1"/>
    </source>
</evidence>
<reference evidence="4" key="3">
    <citation type="journal article" date="2005" name="Nature">
        <title>The map-based sequence of the rice genome.</title>
        <authorList>
            <consortium name="International rice genome sequencing project (IRGSP)"/>
            <person name="Matsumoto T."/>
            <person name="Wu J."/>
            <person name="Kanamori H."/>
            <person name="Katayose Y."/>
            <person name="Fujisawa M."/>
            <person name="Namiki N."/>
            <person name="Mizuno H."/>
            <person name="Yamamoto K."/>
            <person name="Antonio B.A."/>
            <person name="Baba T."/>
            <person name="Sakata K."/>
            <person name="Nagamura Y."/>
            <person name="Aoki H."/>
            <person name="Arikawa K."/>
            <person name="Arita K."/>
            <person name="Bito T."/>
            <person name="Chiden Y."/>
            <person name="Fujitsuka N."/>
            <person name="Fukunaka R."/>
            <person name="Hamada M."/>
            <person name="Harada C."/>
            <person name="Hayashi A."/>
            <person name="Hijishita S."/>
            <person name="Honda M."/>
            <person name="Hosokawa S."/>
            <person name="Ichikawa Y."/>
            <person name="Idonuma A."/>
            <person name="Iijima M."/>
            <person name="Ikeda M."/>
            <person name="Ikeno M."/>
            <person name="Ito K."/>
            <person name="Ito S."/>
            <person name="Ito T."/>
            <person name="Ito Y."/>
            <person name="Ito Y."/>
            <person name="Iwabuchi A."/>
            <person name="Kamiya K."/>
            <person name="Karasawa W."/>
            <person name="Kurita K."/>
            <person name="Katagiri S."/>
            <person name="Kikuta A."/>
            <person name="Kobayashi H."/>
            <person name="Kobayashi N."/>
            <person name="Machita K."/>
            <person name="Maehara T."/>
            <person name="Masukawa M."/>
            <person name="Mizubayashi T."/>
            <person name="Mukai Y."/>
            <person name="Nagasaki H."/>
            <person name="Nagata Y."/>
            <person name="Naito S."/>
            <person name="Nakashima M."/>
            <person name="Nakama Y."/>
            <person name="Nakamichi Y."/>
            <person name="Nakamura M."/>
            <person name="Meguro A."/>
            <person name="Negishi M."/>
            <person name="Ohta I."/>
            <person name="Ohta T."/>
            <person name="Okamoto M."/>
            <person name="Ono N."/>
            <person name="Saji S."/>
            <person name="Sakaguchi M."/>
            <person name="Sakai K."/>
            <person name="Shibata M."/>
            <person name="Shimokawa T."/>
            <person name="Song J."/>
            <person name="Takazaki Y."/>
            <person name="Terasawa K."/>
            <person name="Tsugane M."/>
            <person name="Tsuji K."/>
            <person name="Ueda S."/>
            <person name="Waki K."/>
            <person name="Yamagata H."/>
            <person name="Yamamoto M."/>
            <person name="Yamamoto S."/>
            <person name="Yamane H."/>
            <person name="Yoshiki S."/>
            <person name="Yoshihara R."/>
            <person name="Yukawa K."/>
            <person name="Zhong H."/>
            <person name="Yano M."/>
            <person name="Yuan Q."/>
            <person name="Ouyang S."/>
            <person name="Liu J."/>
            <person name="Jones K.M."/>
            <person name="Gansberger K."/>
            <person name="Moffat K."/>
            <person name="Hill J."/>
            <person name="Bera J."/>
            <person name="Fadrosh D."/>
            <person name="Jin S."/>
            <person name="Johri S."/>
            <person name="Kim M."/>
            <person name="Overton L."/>
            <person name="Reardon M."/>
            <person name="Tsitrin T."/>
            <person name="Vuong H."/>
            <person name="Weaver B."/>
            <person name="Ciecko A."/>
            <person name="Tallon L."/>
            <person name="Jackson J."/>
            <person name="Pai G."/>
            <person name="Aken S.V."/>
            <person name="Utterback T."/>
            <person name="Reidmuller S."/>
            <person name="Feldblyum T."/>
            <person name="Hsiao J."/>
            <person name="Zismann V."/>
            <person name="Iobst S."/>
            <person name="de Vazeille A.R."/>
            <person name="Buell C.R."/>
            <person name="Ying K."/>
            <person name="Li Y."/>
            <person name="Lu T."/>
            <person name="Huang Y."/>
            <person name="Zhao Q."/>
            <person name="Feng Q."/>
            <person name="Zhang L."/>
            <person name="Zhu J."/>
            <person name="Weng Q."/>
            <person name="Mu J."/>
            <person name="Lu Y."/>
            <person name="Fan D."/>
            <person name="Liu Y."/>
            <person name="Guan J."/>
            <person name="Zhang Y."/>
            <person name="Yu S."/>
            <person name="Liu X."/>
            <person name="Zhang Y."/>
            <person name="Hong G."/>
            <person name="Han B."/>
            <person name="Choisne N."/>
            <person name="Demange N."/>
            <person name="Orjeda G."/>
            <person name="Samain S."/>
            <person name="Cattolico L."/>
            <person name="Pelletier E."/>
            <person name="Couloux A."/>
            <person name="Segurens B."/>
            <person name="Wincker P."/>
            <person name="D'Hont A."/>
            <person name="Scarpelli C."/>
            <person name="Weissenbach J."/>
            <person name="Salanoubat M."/>
            <person name="Quetier F."/>
            <person name="Yu Y."/>
            <person name="Kim H.R."/>
            <person name="Rambo T."/>
            <person name="Currie J."/>
            <person name="Collura K."/>
            <person name="Luo M."/>
            <person name="Yang T."/>
            <person name="Ammiraju J.S.S."/>
            <person name="Engler F."/>
            <person name="Soderlund C."/>
            <person name="Wing R.A."/>
            <person name="Palmer L.E."/>
            <person name="de la Bastide M."/>
            <person name="Spiegel L."/>
            <person name="Nascimento L."/>
            <person name="Zutavern T."/>
            <person name="O'Shaughnessy A."/>
            <person name="Dike S."/>
            <person name="Dedhia N."/>
            <person name="Preston R."/>
            <person name="Balija V."/>
            <person name="McCombie W.R."/>
            <person name="Chow T."/>
            <person name="Chen H."/>
            <person name="Chung M."/>
            <person name="Chen C."/>
            <person name="Shaw J."/>
            <person name="Wu H."/>
            <person name="Hsiao K."/>
            <person name="Chao Y."/>
            <person name="Chu M."/>
            <person name="Cheng C."/>
            <person name="Hour A."/>
            <person name="Lee P."/>
            <person name="Lin S."/>
            <person name="Lin Y."/>
            <person name="Liou J."/>
            <person name="Liu S."/>
            <person name="Hsing Y."/>
            <person name="Raghuvanshi S."/>
            <person name="Mohanty A."/>
            <person name="Bharti A.K."/>
            <person name="Gaur A."/>
            <person name="Gupta V."/>
            <person name="Kumar D."/>
            <person name="Ravi V."/>
            <person name="Vij S."/>
            <person name="Kapur A."/>
            <person name="Khurana P."/>
            <person name="Khurana P."/>
            <person name="Khurana J.P."/>
            <person name="Tyagi A.K."/>
            <person name="Gaikwad K."/>
            <person name="Singh A."/>
            <person name="Dalal V."/>
            <person name="Srivastava S."/>
            <person name="Dixit A."/>
            <person name="Pal A.K."/>
            <person name="Ghazi I.A."/>
            <person name="Yadav M."/>
            <person name="Pandit A."/>
            <person name="Bhargava A."/>
            <person name="Sureshbabu K."/>
            <person name="Batra K."/>
            <person name="Sharma T.R."/>
            <person name="Mohapatra T."/>
            <person name="Singh N.K."/>
            <person name="Messing J."/>
            <person name="Nelson A.B."/>
            <person name="Fuks G."/>
            <person name="Kavchok S."/>
            <person name="Keizer G."/>
            <person name="Linton E."/>
            <person name="Llaca V."/>
            <person name="Song R."/>
            <person name="Tanyolac B."/>
            <person name="Young S."/>
            <person name="Ho-Il K."/>
            <person name="Hahn J.H."/>
            <person name="Sangsakoo G."/>
            <person name="Vanavichit A."/>
            <person name="de Mattos Luiz.A.T."/>
            <person name="Zimmer P.D."/>
            <person name="Malone G."/>
            <person name="Dellagostin O."/>
            <person name="de Oliveira A.C."/>
            <person name="Bevan M."/>
            <person name="Bancroft I."/>
            <person name="Minx P."/>
            <person name="Cordum H."/>
            <person name="Wilson R."/>
            <person name="Cheng Z."/>
            <person name="Jin W."/>
            <person name="Jiang J."/>
            <person name="Leong S.A."/>
            <person name="Iwama H."/>
            <person name="Gojobori T."/>
            <person name="Itoh T."/>
            <person name="Niimura Y."/>
            <person name="Fujii Y."/>
            <person name="Habara T."/>
            <person name="Sakai H."/>
            <person name="Sato Y."/>
            <person name="Wilson G."/>
            <person name="Kumar K."/>
            <person name="McCouch S."/>
            <person name="Juretic N."/>
            <person name="Hoen D."/>
            <person name="Wright S."/>
            <person name="Bruskiewich R."/>
            <person name="Bureau T."/>
            <person name="Miyao A."/>
            <person name="Hirochika H."/>
            <person name="Nishikawa T."/>
            <person name="Kadowaki K."/>
            <person name="Sugiura M."/>
            <person name="Burr B."/>
            <person name="Sasaki T."/>
        </authorList>
    </citation>
    <scope>NUCLEOTIDE SEQUENCE [LARGE SCALE GENOMIC DNA]</scope>
    <source>
        <strain evidence="4">cv. Nipponbare</strain>
    </source>
</reference>
<reference evidence="2" key="2">
    <citation type="submission" date="2004-11" db="EMBL/GenBank/DDBJ databases">
        <title>Oryza sativa BAC OSJNBa0075A10 genomic sequence.</title>
        <authorList>
            <person name="Chow T.-Y."/>
            <person name="Hsing Y.-I.C."/>
            <person name="Chen C.-S."/>
            <person name="Chen H.-H."/>
            <person name="Liu S.-M."/>
            <person name="Chao Y.-T."/>
            <person name="Chang S.-J."/>
            <person name="Chen H.-C."/>
            <person name="Chen S.-K."/>
            <person name="Chen T.-R."/>
            <person name="Chen Y.-L."/>
            <person name="Cheng C.-H."/>
            <person name="Chung C.-I."/>
            <person name="Han S.-Y."/>
            <person name="Hsiao S.-H."/>
            <person name="Hsiung J.-N."/>
            <person name="Hsu C.-H."/>
            <person name="Huang J.-J."/>
            <person name="Kau P.-I."/>
            <person name="Lee M.-C."/>
            <person name="Leu H.-L."/>
            <person name="Li Y.-F."/>
            <person name="Lin S.-J."/>
            <person name="Lin Y.-C."/>
            <person name="Wu S.-W."/>
            <person name="Yu C.-Y."/>
            <person name="Yu S.-W."/>
            <person name="Wu H.-P."/>
            <person name="Shaw J.-F."/>
        </authorList>
    </citation>
    <scope>NUCLEOTIDE SEQUENCE</scope>
</reference>
<feature type="region of interest" description="Disordered" evidence="1">
    <location>
        <begin position="376"/>
        <end position="453"/>
    </location>
</feature>
<reference evidence="4" key="4">
    <citation type="journal article" date="2008" name="Nucleic Acids Res.">
        <title>The rice annotation project database (RAP-DB): 2008 update.</title>
        <authorList>
            <consortium name="The rice annotation project (RAP)"/>
        </authorList>
    </citation>
    <scope>GENOME REANNOTATION</scope>
    <source>
        <strain evidence="4">cv. Nipponbare</strain>
    </source>
</reference>
<evidence type="ECO:0000256" key="1">
    <source>
        <dbReference type="SAM" id="MobiDB-lite"/>
    </source>
</evidence>
<reference evidence="3" key="1">
    <citation type="submission" date="2004-11" db="EMBL/GenBank/DDBJ databases">
        <title>Oryza sativa BAC OJ1087_C03 genomic sequence.</title>
        <authorList>
            <person name="Chow T.-Y."/>
            <person name="Hsing Y.-I.C."/>
            <person name="Chen C.-S."/>
            <person name="Chen H.-H."/>
            <person name="Liu S.-M."/>
            <person name="Chao Y.-T."/>
            <person name="Chang S.-J."/>
            <person name="Chen H.-C."/>
            <person name="Chen S.-K."/>
            <person name="Chen T.-R."/>
            <person name="Chen Y.-L."/>
            <person name="Cheng C.-H."/>
            <person name="Chung C.-I."/>
            <person name="Han S.-Y."/>
            <person name="Hsiao S.-H."/>
            <person name="Hsiung J.-N."/>
            <person name="Hsu C.-H."/>
            <person name="Huang J.-J."/>
            <person name="Kau P.-I."/>
            <person name="Lee M.-C."/>
            <person name="Leu H.-L."/>
            <person name="Li Y.-F."/>
            <person name="Lin S.-J."/>
            <person name="Lin Y.-C."/>
            <person name="Wu S.-W."/>
            <person name="Yu C.-Y."/>
            <person name="Yu S.-W."/>
            <person name="Wu H.-P."/>
            <person name="Shaw J.-F."/>
        </authorList>
    </citation>
    <scope>NUCLEOTIDE SEQUENCE</scope>
</reference>
<sequence length="560" mass="61145">MLSVAANSEGEEKGMMMAVASSIICHSVNPQPALGSSLLGECRGAASSATRDRAYRGHPLVTTSGSLSPVWIEASLGEGRGCGAWEIEGRGSTAKEHIAGDGLMEGVGMPTNSSSSSERKYEKFPLALICSSDTPYACHMLVRSPRHATSLSPLRYQLTESAAEKPRSKNEVLLPLRLAVPTRCHPCYWCRRGLPRCRRHCFRFVDRRAQTCGPLRVAFEFLTERGTPTTPLPQVQSASPVPRLWADSPRARVCGPRRTVLRAASSTGSRRIEEVLRIGAKRRAVNVCWIAVVGETIDALIVRSIRSLWRCCGLLTTVLVATGTMARRWVGRRSTGRAGRGEEVELLGWRGEAGVGVALSEASRCGNVEQSAWRRWASGGGQDGRRRQSMGEEGKMGDGGRAVLKASVRGRRCHHHGDEEQQHYARPAHRRQTPEKGRRGGGGLGAVSQGGAPRAVLPATARPLPPSRLLDVAAPRCLRQGDDDAGLPALRRHHQADADAGFVELTGHPVACRQPPNLLLSLLACERRERERERRGRRKGKEGKEMMTWRDMRGKKCEAM</sequence>
<dbReference type="Proteomes" id="UP000000763">
    <property type="component" value="Chromosome 5"/>
</dbReference>
<protein>
    <submittedName>
        <fullName evidence="2">Uncharacterized protein</fullName>
    </submittedName>
</protein>
<dbReference type="AlphaFoldDB" id="Q5W679"/>
<evidence type="ECO:0000313" key="4">
    <source>
        <dbReference type="Proteomes" id="UP000000763"/>
    </source>
</evidence>
<dbReference type="EMBL" id="AC144740">
    <property type="protein sequence ID" value="AAV44029.1"/>
    <property type="molecule type" value="Genomic_DNA"/>
</dbReference>
<name>Q5W679_ORYSJ</name>